<dbReference type="OMA" id="NEQMATT"/>
<protein>
    <submittedName>
        <fullName evidence="2">KLLA0F01320p</fullName>
    </submittedName>
</protein>
<feature type="region of interest" description="Disordered" evidence="1">
    <location>
        <begin position="373"/>
        <end position="441"/>
    </location>
</feature>
<dbReference type="Pfam" id="PF25880">
    <property type="entry name" value="WHD_CHMP7_1st"/>
    <property type="match status" value="1"/>
</dbReference>
<dbReference type="PANTHER" id="PTHR22761:SF96">
    <property type="entry name" value="BCDNA.GH08385"/>
    <property type="match status" value="1"/>
</dbReference>
<sequence>MLPESRLRSLYSDFRGLKLLNIDGYEANIRQWKEYLIKEFWSDLIIINAADLLSELSNSQYGAPKSIDVVLDEMVKEGTLVSLNEYHKRNQNIVISMMSWAISKTILDLSWKSRKNETAMYLKPVKYVNIAWLKRNDEVLQDLLKNNIKESAHKATDYVFTKGHFYKASGIDSIVKDWDSYGIILDYLCDKNQIIVGSENIVKIISPLLSASPQVASKEVSEEDICVANINEYVFTAETEIKSAQKVLDLTTKRLTSAISSGLSQEIKRTLLRLKKRSEKNLEQAYTSLESLRKLQDEISNASQNVVMINLLKQGSTALKAINSQLLDEDSISNILDDFQENTEKQDRIHNLLVGESVSDNDALEEELSLLEKELSTEDTKEKEKKKIEEQKSAAPLESGSTEDLIKKLGSLRVSSRDSPRAEKTEVKEPKKEEMTEKLLA</sequence>
<evidence type="ECO:0000313" key="3">
    <source>
        <dbReference type="Proteomes" id="UP000000598"/>
    </source>
</evidence>
<name>Q6CLQ0_KLULA</name>
<dbReference type="STRING" id="284590.Q6CLQ0"/>
<organism evidence="2 3">
    <name type="scientific">Kluyveromyces lactis (strain ATCC 8585 / CBS 2359 / DSM 70799 / NBRC 1267 / NRRL Y-1140 / WM37)</name>
    <name type="common">Yeast</name>
    <name type="synonym">Candida sphaerica</name>
    <dbReference type="NCBI Taxonomy" id="284590"/>
    <lineage>
        <taxon>Eukaryota</taxon>
        <taxon>Fungi</taxon>
        <taxon>Dikarya</taxon>
        <taxon>Ascomycota</taxon>
        <taxon>Saccharomycotina</taxon>
        <taxon>Saccharomycetes</taxon>
        <taxon>Saccharomycetales</taxon>
        <taxon>Saccharomycetaceae</taxon>
        <taxon>Kluyveromyces</taxon>
    </lineage>
</organism>
<dbReference type="FunCoup" id="Q6CLQ0">
    <property type="interactions" value="83"/>
</dbReference>
<dbReference type="KEGG" id="kla:KLLA0_F01320g"/>
<feature type="compositionally biased region" description="Basic and acidic residues" evidence="1">
    <location>
        <begin position="373"/>
        <end position="392"/>
    </location>
</feature>
<dbReference type="PaxDb" id="284590-Q6CLQ0"/>
<dbReference type="GO" id="GO:0005771">
    <property type="term" value="C:multivesicular body"/>
    <property type="evidence" value="ECO:0007669"/>
    <property type="project" value="TreeGrafter"/>
</dbReference>
<keyword evidence="3" id="KW-1185">Reference proteome</keyword>
<dbReference type="eggNOG" id="KOG2911">
    <property type="taxonomic scope" value="Eukaryota"/>
</dbReference>
<evidence type="ECO:0000313" key="2">
    <source>
        <dbReference type="EMBL" id="CAG97846.1"/>
    </source>
</evidence>
<dbReference type="InParanoid" id="Q6CLQ0"/>
<dbReference type="PANTHER" id="PTHR22761">
    <property type="entry name" value="CHARGED MULTIVESICULAR BODY PROTEIN"/>
    <property type="match status" value="1"/>
</dbReference>
<dbReference type="Proteomes" id="UP000000598">
    <property type="component" value="Chromosome F"/>
</dbReference>
<dbReference type="AlphaFoldDB" id="Q6CLQ0"/>
<reference evidence="2 3" key="1">
    <citation type="journal article" date="2004" name="Nature">
        <title>Genome evolution in yeasts.</title>
        <authorList>
            <consortium name="Genolevures"/>
            <person name="Dujon B."/>
            <person name="Sherman D."/>
            <person name="Fischer G."/>
            <person name="Durrens P."/>
            <person name="Casaregola S."/>
            <person name="Lafontaine I."/>
            <person name="de Montigny J."/>
            <person name="Marck C."/>
            <person name="Neuveglise C."/>
            <person name="Talla E."/>
            <person name="Goffard N."/>
            <person name="Frangeul L."/>
            <person name="Aigle M."/>
            <person name="Anthouard V."/>
            <person name="Babour A."/>
            <person name="Barbe V."/>
            <person name="Barnay S."/>
            <person name="Blanchin S."/>
            <person name="Beckerich J.M."/>
            <person name="Beyne E."/>
            <person name="Bleykasten C."/>
            <person name="Boisrame A."/>
            <person name="Boyer J."/>
            <person name="Cattolico L."/>
            <person name="Confanioleri F."/>
            <person name="de Daruvar A."/>
            <person name="Despons L."/>
            <person name="Fabre E."/>
            <person name="Fairhead C."/>
            <person name="Ferry-Dumazet H."/>
            <person name="Groppi A."/>
            <person name="Hantraye F."/>
            <person name="Hennequin C."/>
            <person name="Jauniaux N."/>
            <person name="Joyet P."/>
            <person name="Kachouri R."/>
            <person name="Kerrest A."/>
            <person name="Koszul R."/>
            <person name="Lemaire M."/>
            <person name="Lesur I."/>
            <person name="Ma L."/>
            <person name="Muller H."/>
            <person name="Nicaud J.M."/>
            <person name="Nikolski M."/>
            <person name="Oztas S."/>
            <person name="Ozier-Kalogeropoulos O."/>
            <person name="Pellenz S."/>
            <person name="Potier S."/>
            <person name="Richard G.F."/>
            <person name="Straub M.L."/>
            <person name="Suleau A."/>
            <person name="Swennene D."/>
            <person name="Tekaia F."/>
            <person name="Wesolowski-Louvel M."/>
            <person name="Westhof E."/>
            <person name="Wirth B."/>
            <person name="Zeniou-Meyer M."/>
            <person name="Zivanovic I."/>
            <person name="Bolotin-Fukuhara M."/>
            <person name="Thierry A."/>
            <person name="Bouchier C."/>
            <person name="Caudron B."/>
            <person name="Scarpelli C."/>
            <person name="Gaillardin C."/>
            <person name="Weissenbach J."/>
            <person name="Wincker P."/>
            <person name="Souciet J.L."/>
        </authorList>
    </citation>
    <scope>NUCLEOTIDE SEQUENCE [LARGE SCALE GENOMIC DNA]</scope>
    <source>
        <strain evidence="3">ATCC 8585 / CBS 2359 / DSM 70799 / NBRC 1267 / NRRL Y-1140 / WM37</strain>
    </source>
</reference>
<dbReference type="GO" id="GO:0000815">
    <property type="term" value="C:ESCRT III complex"/>
    <property type="evidence" value="ECO:0007669"/>
    <property type="project" value="TreeGrafter"/>
</dbReference>
<proteinExistence type="predicted"/>
<accession>Q6CLQ0</accession>
<dbReference type="InterPro" id="IPR005024">
    <property type="entry name" value="Snf7_fam"/>
</dbReference>
<feature type="compositionally biased region" description="Basic and acidic residues" evidence="1">
    <location>
        <begin position="415"/>
        <end position="441"/>
    </location>
</feature>
<dbReference type="HOGENOM" id="CLU_021165_3_0_1"/>
<dbReference type="EMBL" id="CR382126">
    <property type="protein sequence ID" value="CAG97846.1"/>
    <property type="molecule type" value="Genomic_DNA"/>
</dbReference>
<dbReference type="Pfam" id="PF03357">
    <property type="entry name" value="Snf7"/>
    <property type="match status" value="1"/>
</dbReference>
<dbReference type="GO" id="GO:0009898">
    <property type="term" value="C:cytoplasmic side of plasma membrane"/>
    <property type="evidence" value="ECO:0007669"/>
    <property type="project" value="TreeGrafter"/>
</dbReference>
<evidence type="ECO:0000256" key="1">
    <source>
        <dbReference type="SAM" id="MobiDB-lite"/>
    </source>
</evidence>
<dbReference type="GO" id="GO:0006900">
    <property type="term" value="P:vesicle budding from membrane"/>
    <property type="evidence" value="ECO:0007669"/>
    <property type="project" value="TreeGrafter"/>
</dbReference>
<gene>
    <name evidence="2" type="ORF">KLLA0_F01320g</name>
</gene>
<dbReference type="GO" id="GO:0032511">
    <property type="term" value="P:late endosome to vacuole transport via multivesicular body sorting pathway"/>
    <property type="evidence" value="ECO:0007669"/>
    <property type="project" value="TreeGrafter"/>
</dbReference>